<dbReference type="Gene3D" id="6.20.190.10">
    <property type="entry name" value="Nutrient germinant receptor protein C, domain 1"/>
    <property type="match status" value="1"/>
</dbReference>
<keyword evidence="4" id="KW-0732">Signal</keyword>
<evidence type="ECO:0000256" key="4">
    <source>
        <dbReference type="ARBA" id="ARBA00022729"/>
    </source>
</evidence>
<proteinExistence type="inferred from homology"/>
<dbReference type="NCBIfam" id="TIGR02887">
    <property type="entry name" value="spore_ger_x_C"/>
    <property type="match status" value="1"/>
</dbReference>
<dbReference type="Pfam" id="PF05504">
    <property type="entry name" value="Spore_GerAC"/>
    <property type="match status" value="1"/>
</dbReference>
<evidence type="ECO:0000256" key="3">
    <source>
        <dbReference type="ARBA" id="ARBA00022544"/>
    </source>
</evidence>
<comment type="subcellular location">
    <subcellularLocation>
        <location evidence="1">Membrane</location>
        <topology evidence="1">Lipid-anchor</topology>
    </subcellularLocation>
</comment>
<evidence type="ECO:0000256" key="7">
    <source>
        <dbReference type="ARBA" id="ARBA00023288"/>
    </source>
</evidence>
<dbReference type="InterPro" id="IPR046953">
    <property type="entry name" value="Spore_GerAC-like_C"/>
</dbReference>
<dbReference type="Gene3D" id="3.30.300.210">
    <property type="entry name" value="Nutrient germinant receptor protein C, domain 3"/>
    <property type="match status" value="1"/>
</dbReference>
<evidence type="ECO:0000313" key="10">
    <source>
        <dbReference type="EMBL" id="MDQ0343824.1"/>
    </source>
</evidence>
<dbReference type="InterPro" id="IPR008844">
    <property type="entry name" value="Spore_GerAC-like"/>
</dbReference>
<evidence type="ECO:0000313" key="11">
    <source>
        <dbReference type="Proteomes" id="UP001232343"/>
    </source>
</evidence>
<organism evidence="10 11">
    <name type="scientific">Lederbergia wuyishanensis</name>
    <dbReference type="NCBI Taxonomy" id="1347903"/>
    <lineage>
        <taxon>Bacteria</taxon>
        <taxon>Bacillati</taxon>
        <taxon>Bacillota</taxon>
        <taxon>Bacilli</taxon>
        <taxon>Bacillales</taxon>
        <taxon>Bacillaceae</taxon>
        <taxon>Lederbergia</taxon>
    </lineage>
</organism>
<evidence type="ECO:0000256" key="6">
    <source>
        <dbReference type="ARBA" id="ARBA00023139"/>
    </source>
</evidence>
<evidence type="ECO:0000259" key="8">
    <source>
        <dbReference type="Pfam" id="PF05504"/>
    </source>
</evidence>
<evidence type="ECO:0000256" key="2">
    <source>
        <dbReference type="ARBA" id="ARBA00007886"/>
    </source>
</evidence>
<dbReference type="Pfam" id="PF25198">
    <property type="entry name" value="Spore_GerAC_N"/>
    <property type="match status" value="1"/>
</dbReference>
<sequence length="399" mass="45140">MKKMSAICMVLLISFLFLSGCWDRKELNDRAIWLSTGWDLAEDGEVEISGQIIIPGNLQMQQGGGGTTPSFFTISAKGKNVLDAQQNLQTKLPREAFLGQRRVIFFGEKFAKHGVRKKMDVNQRTPEVSLRADLFVVKGGTAKEILTLSNPLERIPASAALKEHRENGGRGDTAYLNFLIAANKKGFRPSIPTIEMSDSIEGKSGGQKDSPNQKLVRLAGVSVFDRNLKMLGYLNNEENRDLLWIMGILKKRTITISEKKGNASINLTKIKCNIKPNYSKVNQIRFIVNLEGEGQVLESNYAYNLKEKKYNRLLEKKFEKEIQDQVEQTIKKVQREYGMDIFGFGEVIHRKDPIKWKSLKNKWDQIFPTTNISVEANIKIKRIGSEGPSVINKESESKR</sequence>
<dbReference type="PROSITE" id="PS51257">
    <property type="entry name" value="PROKAR_LIPOPROTEIN"/>
    <property type="match status" value="1"/>
</dbReference>
<dbReference type="RefSeq" id="WP_244682004.1">
    <property type="nucleotide sequence ID" value="NZ_JALIRM010000009.1"/>
</dbReference>
<evidence type="ECO:0000259" key="9">
    <source>
        <dbReference type="Pfam" id="PF25198"/>
    </source>
</evidence>
<keyword evidence="5" id="KW-0472">Membrane</keyword>
<comment type="caution">
    <text evidence="10">The sequence shown here is derived from an EMBL/GenBank/DDBJ whole genome shotgun (WGS) entry which is preliminary data.</text>
</comment>
<dbReference type="Proteomes" id="UP001232343">
    <property type="component" value="Unassembled WGS sequence"/>
</dbReference>
<keyword evidence="11" id="KW-1185">Reference proteome</keyword>
<dbReference type="PANTHER" id="PTHR35789:SF1">
    <property type="entry name" value="SPORE GERMINATION PROTEIN B3"/>
    <property type="match status" value="1"/>
</dbReference>
<dbReference type="InterPro" id="IPR038501">
    <property type="entry name" value="Spore_GerAC_C_sf"/>
</dbReference>
<feature type="domain" description="Spore germination GerAC-like C-terminal" evidence="8">
    <location>
        <begin position="220"/>
        <end position="384"/>
    </location>
</feature>
<keyword evidence="3" id="KW-0309">Germination</keyword>
<reference evidence="10 11" key="1">
    <citation type="submission" date="2023-07" db="EMBL/GenBank/DDBJ databases">
        <title>Genomic Encyclopedia of Type Strains, Phase IV (KMG-IV): sequencing the most valuable type-strain genomes for metagenomic binning, comparative biology and taxonomic classification.</title>
        <authorList>
            <person name="Goeker M."/>
        </authorList>
    </citation>
    <scope>NUCLEOTIDE SEQUENCE [LARGE SCALE GENOMIC DNA]</scope>
    <source>
        <strain evidence="10 11">DSM 27848</strain>
    </source>
</reference>
<keyword evidence="7" id="KW-0449">Lipoprotein</keyword>
<protein>
    <submittedName>
        <fullName evidence="10">Spore germination protein KC</fullName>
    </submittedName>
</protein>
<dbReference type="PANTHER" id="PTHR35789">
    <property type="entry name" value="SPORE GERMINATION PROTEIN B3"/>
    <property type="match status" value="1"/>
</dbReference>
<feature type="domain" description="Spore germination protein N-terminal" evidence="9">
    <location>
        <begin position="23"/>
        <end position="195"/>
    </location>
</feature>
<dbReference type="InterPro" id="IPR057336">
    <property type="entry name" value="GerAC_N"/>
</dbReference>
<keyword evidence="6" id="KW-0564">Palmitate</keyword>
<comment type="similarity">
    <text evidence="2">Belongs to the GerABKC lipoprotein family.</text>
</comment>
<evidence type="ECO:0000256" key="5">
    <source>
        <dbReference type="ARBA" id="ARBA00023136"/>
    </source>
</evidence>
<accession>A0ABU0D603</accession>
<evidence type="ECO:0000256" key="1">
    <source>
        <dbReference type="ARBA" id="ARBA00004635"/>
    </source>
</evidence>
<name>A0ABU0D603_9BACI</name>
<gene>
    <name evidence="10" type="ORF">J2S14_002659</name>
</gene>
<dbReference type="EMBL" id="JAUSUO010000006">
    <property type="protein sequence ID" value="MDQ0343824.1"/>
    <property type="molecule type" value="Genomic_DNA"/>
</dbReference>